<dbReference type="AlphaFoldDB" id="A0A6J6BTJ9"/>
<dbReference type="PANTHER" id="PTHR28255:SF1">
    <property type="entry name" value="UPF0303 PROTEIN YBR137W"/>
    <property type="match status" value="1"/>
</dbReference>
<reference evidence="1" key="1">
    <citation type="submission" date="2020-05" db="EMBL/GenBank/DDBJ databases">
        <authorList>
            <person name="Chiriac C."/>
            <person name="Salcher M."/>
            <person name="Ghai R."/>
            <person name="Kavagutti S V."/>
        </authorList>
    </citation>
    <scope>NUCLEOTIDE SEQUENCE</scope>
</reference>
<dbReference type="PANTHER" id="PTHR28255">
    <property type="match status" value="1"/>
</dbReference>
<dbReference type="InterPro" id="IPR038084">
    <property type="entry name" value="PduO/GlcC-like_sf"/>
</dbReference>
<dbReference type="InterPro" id="IPR010371">
    <property type="entry name" value="YBR137W-like"/>
</dbReference>
<evidence type="ECO:0000313" key="2">
    <source>
        <dbReference type="EMBL" id="CAB4607278.1"/>
    </source>
</evidence>
<organism evidence="1">
    <name type="scientific">freshwater metagenome</name>
    <dbReference type="NCBI Taxonomy" id="449393"/>
    <lineage>
        <taxon>unclassified sequences</taxon>
        <taxon>metagenomes</taxon>
        <taxon>ecological metagenomes</taxon>
    </lineage>
</organism>
<dbReference type="InterPro" id="IPR005624">
    <property type="entry name" value="PduO/GlcC-like"/>
</dbReference>
<name>A0A6J6BTJ9_9ZZZZ</name>
<dbReference type="Pfam" id="PF03928">
    <property type="entry name" value="HbpS-like"/>
    <property type="match status" value="1"/>
</dbReference>
<dbReference type="Gene3D" id="3.30.450.150">
    <property type="entry name" value="Haem-degrading domain"/>
    <property type="match status" value="1"/>
</dbReference>
<evidence type="ECO:0000313" key="1">
    <source>
        <dbReference type="EMBL" id="CAB4541468.1"/>
    </source>
</evidence>
<proteinExistence type="predicted"/>
<gene>
    <name evidence="1" type="ORF">UFOPK1425_00577</name>
    <name evidence="2" type="ORF">UFOPK1842_00568</name>
</gene>
<protein>
    <submittedName>
        <fullName evidence="1">Unannotated protein</fullName>
    </submittedName>
</protein>
<dbReference type="EMBL" id="CAEZUQ010000054">
    <property type="protein sequence ID" value="CAB4607278.1"/>
    <property type="molecule type" value="Genomic_DNA"/>
</dbReference>
<dbReference type="EMBL" id="CAEZSJ010000090">
    <property type="protein sequence ID" value="CAB4541468.1"/>
    <property type="molecule type" value="Genomic_DNA"/>
</dbReference>
<sequence>MAEIDDKINGTTGGFTSAGLKTEEELLVLPEFDVAAALEVGQIAFELATSRGLKAAIEVRIGEWTVFHASLPGTDATNDWWMGRKARVVLLTGHSSIHERVLAEETDIDWFAKHGVEEEQYAIHGGGLPINVKGKGLAGILLISGLPQIQDHLLGVEVLTEYLARKGEVA</sequence>
<dbReference type="SUPFAM" id="SSF143744">
    <property type="entry name" value="GlcG-like"/>
    <property type="match status" value="1"/>
</dbReference>
<accession>A0A6J6BTJ9</accession>